<evidence type="ECO:0000313" key="1">
    <source>
        <dbReference type="EMBL" id="MDZ8119314.1"/>
    </source>
</evidence>
<dbReference type="Proteomes" id="UP001290861">
    <property type="component" value="Unassembled WGS sequence"/>
</dbReference>
<keyword evidence="2" id="KW-1185">Reference proteome</keyword>
<proteinExistence type="predicted"/>
<reference evidence="1 2" key="1">
    <citation type="journal article" date="2024" name="Appl. Environ. Microbiol.">
        <title>Pontiella agarivorans sp. nov., a novel marine anaerobic bacterium capable of degrading macroalgal polysaccharides and fixing nitrogen.</title>
        <authorList>
            <person name="Liu N."/>
            <person name="Kivenson V."/>
            <person name="Peng X."/>
            <person name="Cui Z."/>
            <person name="Lankiewicz T.S."/>
            <person name="Gosselin K.M."/>
            <person name="English C.J."/>
            <person name="Blair E.M."/>
            <person name="O'Malley M.A."/>
            <person name="Valentine D.L."/>
        </authorList>
    </citation>
    <scope>NUCLEOTIDE SEQUENCE [LARGE SCALE GENOMIC DNA]</scope>
    <source>
        <strain evidence="1 2">NLcol2</strain>
    </source>
</reference>
<dbReference type="RefSeq" id="WP_322609098.1">
    <property type="nucleotide sequence ID" value="NZ_JARVCO010000010.1"/>
</dbReference>
<name>A0ABU5MYQ0_9BACT</name>
<dbReference type="EMBL" id="JARVCO010000010">
    <property type="protein sequence ID" value="MDZ8119314.1"/>
    <property type="molecule type" value="Genomic_DNA"/>
</dbReference>
<accession>A0ABU5MYQ0</accession>
<gene>
    <name evidence="1" type="ORF">P9H32_11835</name>
</gene>
<protein>
    <submittedName>
        <fullName evidence="1">Uncharacterized protein</fullName>
    </submittedName>
</protein>
<organism evidence="1 2">
    <name type="scientific">Pontiella agarivorans</name>
    <dbReference type="NCBI Taxonomy" id="3038953"/>
    <lineage>
        <taxon>Bacteria</taxon>
        <taxon>Pseudomonadati</taxon>
        <taxon>Kiritimatiellota</taxon>
        <taxon>Kiritimatiellia</taxon>
        <taxon>Kiritimatiellales</taxon>
        <taxon>Pontiellaceae</taxon>
        <taxon>Pontiella</taxon>
    </lineage>
</organism>
<sequence length="85" mass="10108">MIACKQVAKALANHRYYELPWWRRIPMFIHIKLCVMCGEYHSQVVDMQKGMKNYLEHEEAGDVEPAFHLSDEARKRMQKALRDSE</sequence>
<comment type="caution">
    <text evidence="1">The sequence shown here is derived from an EMBL/GenBank/DDBJ whole genome shotgun (WGS) entry which is preliminary data.</text>
</comment>
<evidence type="ECO:0000313" key="2">
    <source>
        <dbReference type="Proteomes" id="UP001290861"/>
    </source>
</evidence>